<protein>
    <recommendedName>
        <fullName evidence="3">SAP domain-containing protein</fullName>
    </recommendedName>
</protein>
<gene>
    <name evidence="2" type="ORF">P8935_12195</name>
</gene>
<organism evidence="2">
    <name type="scientific">Telmatobacter sp. DSM 110680</name>
    <dbReference type="NCBI Taxonomy" id="3036704"/>
    <lineage>
        <taxon>Bacteria</taxon>
        <taxon>Pseudomonadati</taxon>
        <taxon>Acidobacteriota</taxon>
        <taxon>Terriglobia</taxon>
        <taxon>Terriglobales</taxon>
        <taxon>Acidobacteriaceae</taxon>
        <taxon>Telmatobacter</taxon>
    </lineage>
</organism>
<keyword evidence="1" id="KW-0472">Membrane</keyword>
<dbReference type="AlphaFoldDB" id="A0AAU7DQT0"/>
<proteinExistence type="predicted"/>
<evidence type="ECO:0000256" key="1">
    <source>
        <dbReference type="SAM" id="Phobius"/>
    </source>
</evidence>
<name>A0AAU7DQT0_9BACT</name>
<dbReference type="RefSeq" id="WP_348265278.1">
    <property type="nucleotide sequence ID" value="NZ_CP121196.1"/>
</dbReference>
<reference evidence="2" key="1">
    <citation type="submission" date="2023-03" db="EMBL/GenBank/DDBJ databases">
        <title>Edaphobacter sp.</title>
        <authorList>
            <person name="Huber K.J."/>
            <person name="Papendorf J."/>
            <person name="Pilke C."/>
            <person name="Bunk B."/>
            <person name="Sproeer C."/>
            <person name="Pester M."/>
        </authorList>
    </citation>
    <scope>NUCLEOTIDE SEQUENCE</scope>
    <source>
        <strain evidence="2">DSM 110680</strain>
    </source>
</reference>
<feature type="transmembrane region" description="Helical" evidence="1">
    <location>
        <begin position="6"/>
        <end position="30"/>
    </location>
</feature>
<evidence type="ECO:0008006" key="3">
    <source>
        <dbReference type="Google" id="ProtNLM"/>
    </source>
</evidence>
<keyword evidence="1" id="KW-0812">Transmembrane</keyword>
<evidence type="ECO:0000313" key="2">
    <source>
        <dbReference type="EMBL" id="XBH20054.1"/>
    </source>
</evidence>
<sequence length="122" mass="13429">MILNIALGIVLGVVLLYVLLAVLGVGLVFLEKLREAIAEFGVRLFRREKKASVTYSTAVPPVTQVVGNEEVLDGPYAQWSNMEPTEKQIALCKRYGINIPSGATRQELSAALDQHFVSRMAR</sequence>
<keyword evidence="1" id="KW-1133">Transmembrane helix</keyword>
<dbReference type="EMBL" id="CP121196">
    <property type="protein sequence ID" value="XBH20054.1"/>
    <property type="molecule type" value="Genomic_DNA"/>
</dbReference>
<accession>A0AAU7DQT0</accession>